<dbReference type="RefSeq" id="WP_153233005.1">
    <property type="nucleotide sequence ID" value="NZ_WINI01000001.1"/>
</dbReference>
<accession>A0A843YN70</accession>
<evidence type="ECO:0000256" key="1">
    <source>
        <dbReference type="ARBA" id="ARBA00005260"/>
    </source>
</evidence>
<reference evidence="2 3" key="1">
    <citation type="submission" date="2019-10" db="EMBL/GenBank/DDBJ databases">
        <title>Glaciimonas soli sp. nov., a psychrophilic bacterium isolated from the forest soil of a high elevation mountain in Taiwan.</title>
        <authorList>
            <person name="Wang L.-T."/>
            <person name="Shieh W.Y."/>
        </authorList>
    </citation>
    <scope>NUCLEOTIDE SEQUENCE [LARGE SCALE GENOMIC DNA]</scope>
    <source>
        <strain evidence="2 3">GS1</strain>
    </source>
</reference>
<comment type="similarity">
    <text evidence="1">Belongs to the FrmR/RcnR family.</text>
</comment>
<organism evidence="2 3">
    <name type="scientific">Glaciimonas soli</name>
    <dbReference type="NCBI Taxonomy" id="2590999"/>
    <lineage>
        <taxon>Bacteria</taxon>
        <taxon>Pseudomonadati</taxon>
        <taxon>Pseudomonadota</taxon>
        <taxon>Betaproteobacteria</taxon>
        <taxon>Burkholderiales</taxon>
        <taxon>Oxalobacteraceae</taxon>
        <taxon>Glaciimonas</taxon>
    </lineage>
</organism>
<evidence type="ECO:0000313" key="3">
    <source>
        <dbReference type="Proteomes" id="UP000451565"/>
    </source>
</evidence>
<sequence>MAAIKPAFLRVIREMIGAGRICVELAQQLHAIEKAITNAKKALIHDHIAHCLEAQMDSGAKTSKATPAEFKEITRYL</sequence>
<dbReference type="Pfam" id="PF02583">
    <property type="entry name" value="Trns_repr_metal"/>
    <property type="match status" value="1"/>
</dbReference>
<keyword evidence="3" id="KW-1185">Reference proteome</keyword>
<dbReference type="AlphaFoldDB" id="A0A843YN70"/>
<protein>
    <submittedName>
        <fullName evidence="2">Metal-sensing transcriptional repressor</fullName>
    </submittedName>
</protein>
<dbReference type="InterPro" id="IPR003735">
    <property type="entry name" value="Metal_Tscrpt_repr"/>
</dbReference>
<dbReference type="GO" id="GO:0046872">
    <property type="term" value="F:metal ion binding"/>
    <property type="evidence" value="ECO:0007669"/>
    <property type="project" value="InterPro"/>
</dbReference>
<dbReference type="Proteomes" id="UP000451565">
    <property type="component" value="Unassembled WGS sequence"/>
</dbReference>
<proteinExistence type="inferred from homology"/>
<evidence type="ECO:0000313" key="2">
    <source>
        <dbReference type="EMBL" id="MQQ99426.1"/>
    </source>
</evidence>
<dbReference type="EMBL" id="WINI01000001">
    <property type="protein sequence ID" value="MQQ99426.1"/>
    <property type="molecule type" value="Genomic_DNA"/>
</dbReference>
<dbReference type="GO" id="GO:0003677">
    <property type="term" value="F:DNA binding"/>
    <property type="evidence" value="ECO:0007669"/>
    <property type="project" value="InterPro"/>
</dbReference>
<dbReference type="InterPro" id="IPR038390">
    <property type="entry name" value="Metal_Tscrpt_repr_sf"/>
</dbReference>
<comment type="caution">
    <text evidence="2">The sequence shown here is derived from an EMBL/GenBank/DDBJ whole genome shotgun (WGS) entry which is preliminary data.</text>
</comment>
<name>A0A843YN70_9BURK</name>
<dbReference type="OrthoDB" id="9811244at2"/>
<dbReference type="GO" id="GO:0045892">
    <property type="term" value="P:negative regulation of DNA-templated transcription"/>
    <property type="evidence" value="ECO:0007669"/>
    <property type="project" value="UniProtKB-ARBA"/>
</dbReference>
<dbReference type="Gene3D" id="1.20.58.1000">
    <property type="entry name" value="Metal-sensitive repressor, helix protomer"/>
    <property type="match status" value="1"/>
</dbReference>
<gene>
    <name evidence="2" type="ORF">GEV47_01840</name>
</gene>